<gene>
    <name evidence="2" type="ORF">JCM7686_pAMI4p154</name>
</gene>
<dbReference type="FunFam" id="3.40.50.720:FF:000084">
    <property type="entry name" value="Short-chain dehydrogenase reductase"/>
    <property type="match status" value="1"/>
</dbReference>
<dbReference type="KEGG" id="pami:JCM7686_pAMI4p154"/>
<accession>S5Y532</accession>
<dbReference type="Gene3D" id="3.40.50.720">
    <property type="entry name" value="NAD(P)-binding Rossmann-like Domain"/>
    <property type="match status" value="1"/>
</dbReference>
<dbReference type="Pfam" id="PF13561">
    <property type="entry name" value="adh_short_C2"/>
    <property type="match status" value="1"/>
</dbReference>
<evidence type="ECO:0000313" key="2">
    <source>
        <dbReference type="EMBL" id="AGT10845.1"/>
    </source>
</evidence>
<evidence type="ECO:0000313" key="3">
    <source>
        <dbReference type="Proteomes" id="UP000015480"/>
    </source>
</evidence>
<dbReference type="GO" id="GO:0004316">
    <property type="term" value="F:3-oxoacyl-[acyl-carrier-protein] reductase (NADPH) activity"/>
    <property type="evidence" value="ECO:0007669"/>
    <property type="project" value="UniProtKB-EC"/>
</dbReference>
<dbReference type="PATRIC" id="fig|1367847.3.peg.3786"/>
<dbReference type="HOGENOM" id="CLU_010194_1_1_5"/>
<reference evidence="2 3" key="1">
    <citation type="journal article" date="2014" name="BMC Genomics">
        <title>Architecture and functions of a multipartite genome of the methylotrophic bacterium Paracoccus aminophilus JCM 7686, containing primary and secondary chromids.</title>
        <authorList>
            <person name="Dziewit L."/>
            <person name="Czarnecki J."/>
            <person name="Wibberg D."/>
            <person name="Radlinska M."/>
            <person name="Mrozek P."/>
            <person name="Szymczak M."/>
            <person name="Schluter A."/>
            <person name="Puhler A."/>
            <person name="Bartosik D."/>
        </authorList>
    </citation>
    <scope>NUCLEOTIDE SEQUENCE [LARGE SCALE GENOMIC DNA]</scope>
    <source>
        <strain evidence="2">JCM 7686</strain>
        <plasmid evidence="3">Plasmid pAMI4</plasmid>
    </source>
</reference>
<evidence type="ECO:0000256" key="1">
    <source>
        <dbReference type="ARBA" id="ARBA00006484"/>
    </source>
</evidence>
<organism evidence="2 3">
    <name type="scientific">Paracoccus aminophilus JCM 7686</name>
    <dbReference type="NCBI Taxonomy" id="1367847"/>
    <lineage>
        <taxon>Bacteria</taxon>
        <taxon>Pseudomonadati</taxon>
        <taxon>Pseudomonadota</taxon>
        <taxon>Alphaproteobacteria</taxon>
        <taxon>Rhodobacterales</taxon>
        <taxon>Paracoccaceae</taxon>
        <taxon>Paracoccus</taxon>
    </lineage>
</organism>
<dbReference type="PRINTS" id="PR00081">
    <property type="entry name" value="GDHRDH"/>
</dbReference>
<geneLocation type="plasmid" evidence="2 3">
    <name>pAMI4</name>
</geneLocation>
<sequence length="257" mass="26378">MSINSSAEMTLSADWAQDWLAARRVLVTGGTGGIGGAIAEAFRDAGAEVIATGATPREIAEADARPSAHGITHSLLDVRDTEAVRGFVAGLGSLDVVVNCAGIIRRGEELAAEVFAQVVDINLTGSMRVCEAAAPLLEASKGAIINIASMLSFFGGGLVPGYSASKGGISQLTKSLAIAYAPKGIRVNAIAPGWIATPLTQALQDDPNRAGPILARTPMARWGRTDDLRGLALFLASPHAAFITGTVIPVDGGYSIS</sequence>
<dbReference type="AlphaFoldDB" id="S5Y532"/>
<dbReference type="InterPro" id="IPR020904">
    <property type="entry name" value="Sc_DH/Rdtase_CS"/>
</dbReference>
<proteinExistence type="inferred from homology"/>
<dbReference type="SUPFAM" id="SSF51735">
    <property type="entry name" value="NAD(P)-binding Rossmann-fold domains"/>
    <property type="match status" value="1"/>
</dbReference>
<keyword evidence="2" id="KW-0614">Plasmid</keyword>
<dbReference type="Proteomes" id="UP000015480">
    <property type="component" value="Plasmid pAMI4"/>
</dbReference>
<comment type="similarity">
    <text evidence="1">Belongs to the short-chain dehydrogenases/reductases (SDR) family.</text>
</comment>
<dbReference type="GO" id="GO:0030497">
    <property type="term" value="P:fatty acid elongation"/>
    <property type="evidence" value="ECO:0007669"/>
    <property type="project" value="TreeGrafter"/>
</dbReference>
<keyword evidence="3" id="KW-1185">Reference proteome</keyword>
<dbReference type="eggNOG" id="COG1028">
    <property type="taxonomic scope" value="Bacteria"/>
</dbReference>
<name>S5Y532_PARAH</name>
<dbReference type="PRINTS" id="PR00080">
    <property type="entry name" value="SDRFAMILY"/>
</dbReference>
<dbReference type="PANTHER" id="PTHR42760">
    <property type="entry name" value="SHORT-CHAIN DEHYDROGENASES/REDUCTASES FAMILY MEMBER"/>
    <property type="match status" value="1"/>
</dbReference>
<dbReference type="InterPro" id="IPR036291">
    <property type="entry name" value="NAD(P)-bd_dom_sf"/>
</dbReference>
<dbReference type="PROSITE" id="PS00061">
    <property type="entry name" value="ADH_SHORT"/>
    <property type="match status" value="1"/>
</dbReference>
<dbReference type="EC" id="1.1.1.100" evidence="2"/>
<dbReference type="EMBL" id="CP006652">
    <property type="protein sequence ID" value="AGT10845.1"/>
    <property type="molecule type" value="Genomic_DNA"/>
</dbReference>
<dbReference type="PANTHER" id="PTHR42760:SF40">
    <property type="entry name" value="3-OXOACYL-[ACYL-CARRIER-PROTEIN] REDUCTASE, CHLOROPLASTIC"/>
    <property type="match status" value="1"/>
</dbReference>
<protein>
    <submittedName>
        <fullName evidence="2">3-oxoacyl-(Acyl-carrier-protein) reductase</fullName>
        <ecNumber evidence="2">1.1.1.100</ecNumber>
    </submittedName>
</protein>
<dbReference type="InterPro" id="IPR002347">
    <property type="entry name" value="SDR_fam"/>
</dbReference>
<keyword evidence="2" id="KW-0560">Oxidoreductase</keyword>